<sequence length="336" mass="35908">MGCAIVSALQCETMNSSTFPPVHREIAAAVRMCEPTVSWVDTADGARLRVMSFGPDDAPTIVLAHGWACRAEYWLPQIQGLAGEFRVVCYDQRGHGFSSTGDRDIDGDVVGDDLAAVMDAAVASPAIVIGHSMGGISILSWWKRHPEQAKQKSVGAVLANTTLGSIATETRLLPFNNGSELAIRIGRILLGATLPMPRGRLTRDAVRKLVMNPRRTTDEQANFVCEIARTCNAGVRARTALALADLDLGDEAAEAVGVPAVVTTGTFDQVLPDSMGKRIAEIIDRTGHLEALVELETGHTGNIEAPEKFNDIARKLAERYLLTPTEADAEPAAKAG</sequence>
<dbReference type="PANTHER" id="PTHR43798">
    <property type="entry name" value="MONOACYLGLYCEROL LIPASE"/>
    <property type="match status" value="1"/>
</dbReference>
<dbReference type="GO" id="GO:0003824">
    <property type="term" value="F:catalytic activity"/>
    <property type="evidence" value="ECO:0007669"/>
    <property type="project" value="UniProtKB-ARBA"/>
</dbReference>
<proteinExistence type="predicted"/>
<protein>
    <submittedName>
        <fullName evidence="2">3-oxoadipate enol-lactonase 2</fullName>
    </submittedName>
</protein>
<gene>
    <name evidence="2" type="ORF">BJL86_3260</name>
</gene>
<dbReference type="KEGG" id="dtm:BJL86_3260"/>
<dbReference type="Proteomes" id="UP000186104">
    <property type="component" value="Chromosome"/>
</dbReference>
<dbReference type="GO" id="GO:0016020">
    <property type="term" value="C:membrane"/>
    <property type="evidence" value="ECO:0007669"/>
    <property type="project" value="TreeGrafter"/>
</dbReference>
<dbReference type="InterPro" id="IPR000073">
    <property type="entry name" value="AB_hydrolase_1"/>
</dbReference>
<evidence type="ECO:0000313" key="3">
    <source>
        <dbReference type="Proteomes" id="UP000186104"/>
    </source>
</evidence>
<dbReference type="AlphaFoldDB" id="A0A173LQL3"/>
<evidence type="ECO:0000313" key="2">
    <source>
        <dbReference type="EMBL" id="ANI94019.1"/>
    </source>
</evidence>
<dbReference type="Gene3D" id="3.40.50.1820">
    <property type="entry name" value="alpha/beta hydrolase"/>
    <property type="match status" value="1"/>
</dbReference>
<name>A0A173LQL3_9ACTN</name>
<dbReference type="SUPFAM" id="SSF53474">
    <property type="entry name" value="alpha/beta-Hydrolases"/>
    <property type="match status" value="1"/>
</dbReference>
<dbReference type="InterPro" id="IPR050266">
    <property type="entry name" value="AB_hydrolase_sf"/>
</dbReference>
<accession>A0A173LQL3</accession>
<feature type="domain" description="AB hydrolase-1" evidence="1">
    <location>
        <begin position="61"/>
        <end position="311"/>
    </location>
</feature>
<dbReference type="STRING" id="499555.BJL86_3260"/>
<dbReference type="Pfam" id="PF12697">
    <property type="entry name" value="Abhydrolase_6"/>
    <property type="match status" value="1"/>
</dbReference>
<reference evidence="2 3" key="1">
    <citation type="submission" date="2016-06" db="EMBL/GenBank/DDBJ databases">
        <title>Complete genome sequence of a saline-alkali tolerant type strain Dietzia timorensis ID05-A0528T.</title>
        <authorList>
            <person name="Wu X."/>
        </authorList>
    </citation>
    <scope>NUCLEOTIDE SEQUENCE [LARGE SCALE GENOMIC DNA]</scope>
    <source>
        <strain evidence="2 3">ID05-A0528</strain>
    </source>
</reference>
<keyword evidence="3" id="KW-1185">Reference proteome</keyword>
<dbReference type="PANTHER" id="PTHR43798:SF33">
    <property type="entry name" value="HYDROLASE, PUTATIVE (AFU_ORTHOLOGUE AFUA_2G14860)-RELATED"/>
    <property type="match status" value="1"/>
</dbReference>
<evidence type="ECO:0000259" key="1">
    <source>
        <dbReference type="Pfam" id="PF12697"/>
    </source>
</evidence>
<organism evidence="2 3">
    <name type="scientific">Dietzia timorensis</name>
    <dbReference type="NCBI Taxonomy" id="499555"/>
    <lineage>
        <taxon>Bacteria</taxon>
        <taxon>Bacillati</taxon>
        <taxon>Actinomycetota</taxon>
        <taxon>Actinomycetes</taxon>
        <taxon>Mycobacteriales</taxon>
        <taxon>Dietziaceae</taxon>
        <taxon>Dietzia</taxon>
    </lineage>
</organism>
<dbReference type="InterPro" id="IPR029058">
    <property type="entry name" value="AB_hydrolase_fold"/>
</dbReference>
<dbReference type="EMBL" id="CP015961">
    <property type="protein sequence ID" value="ANI94019.1"/>
    <property type="molecule type" value="Genomic_DNA"/>
</dbReference>